<keyword evidence="2" id="KW-1185">Reference proteome</keyword>
<dbReference type="Proteomes" id="UP000249495">
    <property type="component" value="Chromosome 1"/>
</dbReference>
<accession>A0A2X3W7H0</accession>
<reference evidence="1 2" key="1">
    <citation type="submission" date="2018-06" db="EMBL/GenBank/DDBJ databases">
        <authorList>
            <consortium name="Pathogen Informatics"/>
            <person name="Doyle S."/>
        </authorList>
    </citation>
    <scope>NUCLEOTIDE SEQUENCE [LARGE SCALE GENOMIC DNA]</scope>
    <source>
        <strain evidence="1 2">NCTC12278</strain>
    </source>
</reference>
<dbReference type="Pfam" id="PF13289">
    <property type="entry name" value="SIR2_2"/>
    <property type="match status" value="1"/>
</dbReference>
<organism evidence="1 2">
    <name type="scientific">Streptococcus ferus</name>
    <dbReference type="NCBI Taxonomy" id="1345"/>
    <lineage>
        <taxon>Bacteria</taxon>
        <taxon>Bacillati</taxon>
        <taxon>Bacillota</taxon>
        <taxon>Bacilli</taxon>
        <taxon>Lactobacillales</taxon>
        <taxon>Streptococcaceae</taxon>
        <taxon>Streptococcus</taxon>
    </lineage>
</organism>
<gene>
    <name evidence="1" type="ORF">NCTC12278_00865</name>
</gene>
<proteinExistence type="predicted"/>
<evidence type="ECO:0000313" key="2">
    <source>
        <dbReference type="Proteomes" id="UP000249495"/>
    </source>
</evidence>
<sequence length="1061" mass="125112">MNEQIMDSSYKKLVTDLSEAIKQQKLVIFVGAGVSISQGYPNWNNYVDHLIKYWQGQVLAESKNRNIGIEQIKIFDLILSKSDISNKRKVELVNQELKIIFENDFENRRLDFEKAYFKNLLPYSTVNPTLQHLASLNAILITSNYDYEIENHFKLLKNTVKTVNDLNEFQKIKKGNLFPGDILHIHGTPDCDVKYFVSSSADYSQTYLRNRKNYNDLVKWFKNTRPTVLFIGAGLEEDEILSLLHEGSKNYALMKEEKSSNSKVDEHYKTIVENFFNSENHTQIIWFGDKFEDLPVFTEKLVSDINKELGIHEFHIDWKKLLNPLAAQETYNKSLDSISSDSNYLSSLIHRVIEIDNPQLNSLLLGGIFQGETIKQIKSGSFPLFWKFISKNIEKLSKDDWEKIYSIIIQGSQNCYMDDMYVVYNRAIEKTIFNNEKLNELREVISEDSDVINSSFNQDSTLLGYWFVNTFERNDNYLYIEDDSELEVNLNPVNIEKMVNVINNSQKYRYYSFEHLQEENENIELFYQLVKTNRLFLEGESFLVKVPDELLDTRLVQKLLVQFDNETGLNQTLVNKLIEYIDFSDIHFGEELNTFVNKHKGIIDKEIPEKTYRNMIYSMEGGFVSQFSFITQEMLIEYKESELLDILVNSEDEQRRSSFLEEETVRETENFLISVLKNSNELSEKVSNLLKNHIEKLFSKFKRLYTEIIISSEVSEELKNFVKEKYLEKFDNESFDDNDEKFFKYFITQQDAEQSIFEKLLTVDPNKLSTLRDDNKRLDIFHFINSELGSYLQCLISLIINHSEYSPQVVLKVNEIKDSNYKEIVQGALISEYDDVMKLNITYHTFLGYTYYHSILTSEAAEIFIDVIKELLNQKIEDNQILSKVYMVALEFIDPTKETVELSQNNYAMMINIIFTEEHEFQFSKQWLLELFNHNSTVNYLETISNLLYRENVNHNRLSEFIEELKNLVSRYKYKLSSHRINYLLKQGSPKYFSIIKQYFLMLLENDKLEKDYYYLDNIKHIIKSLSKEERKEILHIVQRQKNCPPPEIEEIQNLISKLNS</sequence>
<dbReference type="SUPFAM" id="SSF52467">
    <property type="entry name" value="DHS-like NAD/FAD-binding domain"/>
    <property type="match status" value="1"/>
</dbReference>
<evidence type="ECO:0000313" key="1">
    <source>
        <dbReference type="EMBL" id="SQF40276.1"/>
    </source>
</evidence>
<name>A0A2X3W7H0_9STRE</name>
<dbReference type="RefSeq" id="WP_018029722.1">
    <property type="nucleotide sequence ID" value="NZ_LS483343.1"/>
</dbReference>
<dbReference type="InterPro" id="IPR029035">
    <property type="entry name" value="DHS-like_NAD/FAD-binding_dom"/>
</dbReference>
<dbReference type="KEGG" id="sfer:NCTC12278_00865"/>
<dbReference type="AlphaFoldDB" id="A0A2X3W7H0"/>
<dbReference type="OrthoDB" id="5521101at2"/>
<dbReference type="EMBL" id="LS483343">
    <property type="protein sequence ID" value="SQF40276.1"/>
    <property type="molecule type" value="Genomic_DNA"/>
</dbReference>
<dbReference type="STRING" id="1123303.GCA_000372425_00394"/>
<protein>
    <submittedName>
        <fullName evidence="1">Membrane protein</fullName>
    </submittedName>
</protein>